<dbReference type="PANTHER" id="PTHR30572">
    <property type="entry name" value="MEMBRANE COMPONENT OF TRANSPORTER-RELATED"/>
    <property type="match status" value="1"/>
</dbReference>
<dbReference type="OrthoDB" id="5089158at2"/>
<feature type="transmembrane region" description="Helical" evidence="8">
    <location>
        <begin position="56"/>
        <end position="77"/>
    </location>
</feature>
<feature type="domain" description="ABC3 transporter permease C-terminal" evidence="9">
    <location>
        <begin position="312"/>
        <end position="430"/>
    </location>
</feature>
<feature type="region of interest" description="Disordered" evidence="7">
    <location>
        <begin position="1"/>
        <end position="20"/>
    </location>
</feature>
<dbReference type="AlphaFoldDB" id="A0A4R9AK52"/>
<keyword evidence="3 8" id="KW-0812">Transmembrane</keyword>
<evidence type="ECO:0000256" key="6">
    <source>
        <dbReference type="ARBA" id="ARBA00038076"/>
    </source>
</evidence>
<evidence type="ECO:0000313" key="11">
    <source>
        <dbReference type="Proteomes" id="UP000298170"/>
    </source>
</evidence>
<feature type="transmembrane region" description="Helical" evidence="8">
    <location>
        <begin position="352"/>
        <end position="379"/>
    </location>
</feature>
<dbReference type="EMBL" id="SOHJ01000001">
    <property type="protein sequence ID" value="TFD63196.1"/>
    <property type="molecule type" value="Genomic_DNA"/>
</dbReference>
<feature type="transmembrane region" description="Helical" evidence="8">
    <location>
        <begin position="902"/>
        <end position="929"/>
    </location>
</feature>
<comment type="subcellular location">
    <subcellularLocation>
        <location evidence="1">Cell membrane</location>
        <topology evidence="1">Multi-pass membrane protein</topology>
    </subcellularLocation>
</comment>
<protein>
    <submittedName>
        <fullName evidence="10">ABC transporter permease</fullName>
    </submittedName>
</protein>
<evidence type="ECO:0000256" key="8">
    <source>
        <dbReference type="SAM" id="Phobius"/>
    </source>
</evidence>
<keyword evidence="5 8" id="KW-0472">Membrane</keyword>
<feature type="compositionally biased region" description="Low complexity" evidence="7">
    <location>
        <begin position="7"/>
        <end position="20"/>
    </location>
</feature>
<evidence type="ECO:0000256" key="2">
    <source>
        <dbReference type="ARBA" id="ARBA00022475"/>
    </source>
</evidence>
<dbReference type="PANTHER" id="PTHR30572:SF4">
    <property type="entry name" value="ABC TRANSPORTER PERMEASE YTRF"/>
    <property type="match status" value="1"/>
</dbReference>
<feature type="transmembrane region" description="Helical" evidence="8">
    <location>
        <begin position="855"/>
        <end position="881"/>
    </location>
</feature>
<feature type="transmembrane region" description="Helical" evidence="8">
    <location>
        <begin position="399"/>
        <end position="421"/>
    </location>
</feature>
<dbReference type="Pfam" id="PF02687">
    <property type="entry name" value="FtsX"/>
    <property type="match status" value="1"/>
</dbReference>
<feature type="transmembrane region" description="Helical" evidence="8">
    <location>
        <begin position="485"/>
        <end position="512"/>
    </location>
</feature>
<comment type="similarity">
    <text evidence="6">Belongs to the ABC-4 integral membrane protein family.</text>
</comment>
<evidence type="ECO:0000256" key="1">
    <source>
        <dbReference type="ARBA" id="ARBA00004651"/>
    </source>
</evidence>
<comment type="caution">
    <text evidence="10">The sequence shown here is derived from an EMBL/GenBank/DDBJ whole genome shotgun (WGS) entry which is preliminary data.</text>
</comment>
<feature type="transmembrane region" description="Helical" evidence="8">
    <location>
        <begin position="541"/>
        <end position="561"/>
    </location>
</feature>
<dbReference type="RefSeq" id="WP_134512789.1">
    <property type="nucleotide sequence ID" value="NZ_SOHJ01000001.1"/>
</dbReference>
<feature type="transmembrane region" description="Helical" evidence="8">
    <location>
        <begin position="305"/>
        <end position="331"/>
    </location>
</feature>
<evidence type="ECO:0000256" key="5">
    <source>
        <dbReference type="ARBA" id="ARBA00023136"/>
    </source>
</evidence>
<dbReference type="GO" id="GO:0022857">
    <property type="term" value="F:transmembrane transporter activity"/>
    <property type="evidence" value="ECO:0007669"/>
    <property type="project" value="TreeGrafter"/>
</dbReference>
<evidence type="ECO:0000256" key="3">
    <source>
        <dbReference type="ARBA" id="ARBA00022692"/>
    </source>
</evidence>
<dbReference type="InterPro" id="IPR050250">
    <property type="entry name" value="Macrolide_Exporter_MacB"/>
</dbReference>
<sequence length="977" mass="102303">MKHPGPRRASAQAAQAGPLLAPGMATNPPRLFAALRRARVALRIARRSTARSPGRSALIVTLVALPVAGMAAITLIIPSTVATTAERLAVTLGHTQAQIQLSMPGSGIQQDPFFLMSSASTGEETEPVELRALFPADTRMIPVFDTSVTAKTRSGVAVLDAVEGETWDPSLAGHYDVTAGQTPQNTNEVMASAAMLDRLGLSLGDEAELLAPEEKTVTVVGALDDRTQPSSRQTLFGFPGTFGGDTGAENNPEAKTYLPDTIVDWAQVQKLNEHGIVALSRDVFENPPPAGTYPAVSEGSALGTWLLVAGLIVGFGLLEVMLLAGAAFAVGARAQERSLATVASVGSNRSTIFSIIAANGIVLGALGGIVGVGIGIGAGSAFMLLTDDGSATMYFGYHLWWPAMIGVAIFAIIVGWGGAVVPAIRASKLDVIAALRGARRPSIPSKRRPVIGIIAVLVGISLTLLGGILNIVLAEQGFLEARDLLYWALFAMLLVGPIVAQLGLLLCSGLVLRLLARLLSKRGVAARLASRDAARNTGRSVPALAVIMTTVFAAVFAMTMMTSTETTNRANYDYSTMPGQVRLTLTYPDQETRLVTTFAEPDAFVAAARASVDVDTVRTLKGVADPRGPKSRDAQLSDTESAQLLPTLALPPANRCSAISAWDGPLTTQAARKAMKEMEADWRCQHPFVTSGISSNGSRDHIMVGDNADLALILDSEPTQAAKDALANGGAVSLYPEYLTDDKVTISWWTAASWEDSFYGTSRFGEGMGEAEKSVSINAVVNEAAHPINFGIFISEQTAQTLGLDYADSIVLASTTALPTDDQTDALNAAIDTLIQQPGRYWAEVERGPTTASNALSWGLLALCALIAVGAAAVAIGLARFDGRRDHATLAAIGSSPRVQRGFGFWQAVMIAGTGAVLGTAIGLIPPIALTLPGSGTSFAAPWLLIVTIAILLPLAIACGSWLFPGRKAAVYRAVIE</sequence>
<dbReference type="GO" id="GO:0005886">
    <property type="term" value="C:plasma membrane"/>
    <property type="evidence" value="ECO:0007669"/>
    <property type="project" value="UniProtKB-SubCell"/>
</dbReference>
<reference evidence="10 11" key="1">
    <citation type="submission" date="2019-03" db="EMBL/GenBank/DDBJ databases">
        <title>Genomics of glacier-inhabiting Cryobacterium strains.</title>
        <authorList>
            <person name="Liu Q."/>
            <person name="Xin Y.-H."/>
        </authorList>
    </citation>
    <scope>NUCLEOTIDE SEQUENCE [LARGE SCALE GENOMIC DNA]</scope>
    <source>
        <strain evidence="10 11">Sr39</strain>
    </source>
</reference>
<proteinExistence type="inferred from homology"/>
<keyword evidence="2" id="KW-1003">Cell membrane</keyword>
<keyword evidence="4 8" id="KW-1133">Transmembrane helix</keyword>
<dbReference type="InterPro" id="IPR003838">
    <property type="entry name" value="ABC3_permease_C"/>
</dbReference>
<accession>A0A4R9AK52</accession>
<feature type="transmembrane region" description="Helical" evidence="8">
    <location>
        <begin position="941"/>
        <end position="964"/>
    </location>
</feature>
<evidence type="ECO:0000256" key="7">
    <source>
        <dbReference type="SAM" id="MobiDB-lite"/>
    </source>
</evidence>
<dbReference type="Proteomes" id="UP000298170">
    <property type="component" value="Unassembled WGS sequence"/>
</dbReference>
<organism evidence="10 11">
    <name type="scientific">Cryobacterium suzukii</name>
    <dbReference type="NCBI Taxonomy" id="1259198"/>
    <lineage>
        <taxon>Bacteria</taxon>
        <taxon>Bacillati</taxon>
        <taxon>Actinomycetota</taxon>
        <taxon>Actinomycetes</taxon>
        <taxon>Micrococcales</taxon>
        <taxon>Microbacteriaceae</taxon>
        <taxon>Cryobacterium</taxon>
    </lineage>
</organism>
<name>A0A4R9AK52_9MICO</name>
<feature type="transmembrane region" description="Helical" evidence="8">
    <location>
        <begin position="450"/>
        <end position="473"/>
    </location>
</feature>
<gene>
    <name evidence="10" type="ORF">E3T39_00345</name>
</gene>
<evidence type="ECO:0000256" key="4">
    <source>
        <dbReference type="ARBA" id="ARBA00022989"/>
    </source>
</evidence>
<keyword evidence="11" id="KW-1185">Reference proteome</keyword>
<evidence type="ECO:0000259" key="9">
    <source>
        <dbReference type="Pfam" id="PF02687"/>
    </source>
</evidence>
<evidence type="ECO:0000313" key="10">
    <source>
        <dbReference type="EMBL" id="TFD63196.1"/>
    </source>
</evidence>